<dbReference type="Gene3D" id="2.60.40.10">
    <property type="entry name" value="Immunoglobulins"/>
    <property type="match status" value="1"/>
</dbReference>
<dbReference type="RefSeq" id="WP_155174045.1">
    <property type="nucleotide sequence ID" value="NZ_BAAAFL010000024.1"/>
</dbReference>
<dbReference type="InterPro" id="IPR013783">
    <property type="entry name" value="Ig-like_fold"/>
</dbReference>
<dbReference type="SUPFAM" id="SSF49265">
    <property type="entry name" value="Fibronectin type III"/>
    <property type="match status" value="1"/>
</dbReference>
<comment type="caution">
    <text evidence="1">The sequence shown here is derived from an EMBL/GenBank/DDBJ whole genome shotgun (WGS) entry which is preliminary data.</text>
</comment>
<proteinExistence type="predicted"/>
<protein>
    <recommendedName>
        <fullName evidence="3">Fibronectin type-III domain-containing protein</fullName>
    </recommendedName>
</protein>
<evidence type="ECO:0008006" key="3">
    <source>
        <dbReference type="Google" id="ProtNLM"/>
    </source>
</evidence>
<evidence type="ECO:0000313" key="2">
    <source>
        <dbReference type="Proteomes" id="UP000798808"/>
    </source>
</evidence>
<dbReference type="EMBL" id="SMLW01000609">
    <property type="protein sequence ID" value="MTI27038.1"/>
    <property type="molecule type" value="Genomic_DNA"/>
</dbReference>
<accession>A0ABW9RSA4</accession>
<evidence type="ECO:0000313" key="1">
    <source>
        <dbReference type="EMBL" id="MTI27038.1"/>
    </source>
</evidence>
<keyword evidence="2" id="KW-1185">Reference proteome</keyword>
<organism evidence="1 2">
    <name type="scientific">Fulvivirga kasyanovii</name>
    <dbReference type="NCBI Taxonomy" id="396812"/>
    <lineage>
        <taxon>Bacteria</taxon>
        <taxon>Pseudomonadati</taxon>
        <taxon>Bacteroidota</taxon>
        <taxon>Cytophagia</taxon>
        <taxon>Cytophagales</taxon>
        <taxon>Fulvivirgaceae</taxon>
        <taxon>Fulvivirga</taxon>
    </lineage>
</organism>
<dbReference type="Proteomes" id="UP000798808">
    <property type="component" value="Unassembled WGS sequence"/>
</dbReference>
<sequence length="211" mass="23775">MRIFLIIVLFSIGVDCFAQKLPVPQGLTAKVVNHENSRAVVLTWNKSTWHGGELGYNLLVKFPDNNYFLLYQDAGVIYDTTYTFEVADSQSSHWQFAVMAVENFPEVIRSTQSEPVDVILPSLSLPNIEISSLKYENGVVTLVWDYSISISDLKGYNIYVNDDLIDTVDKKGQMAWTDKFQGKGKYIFQISAVSNSGVESSKSQKKLLKIE</sequence>
<reference evidence="1 2" key="1">
    <citation type="submission" date="2019-02" db="EMBL/GenBank/DDBJ databases">
        <authorList>
            <person name="Goldberg S.R."/>
            <person name="Haltli B.A."/>
            <person name="Correa H."/>
            <person name="Russell K.G."/>
        </authorList>
    </citation>
    <scope>NUCLEOTIDE SEQUENCE [LARGE SCALE GENOMIC DNA]</scope>
    <source>
        <strain evidence="1 2">JCM 16186</strain>
    </source>
</reference>
<name>A0ABW9RSA4_9BACT</name>
<dbReference type="InterPro" id="IPR036116">
    <property type="entry name" value="FN3_sf"/>
</dbReference>
<gene>
    <name evidence="1" type="ORF">E1163_18925</name>
</gene>